<keyword evidence="5" id="KW-1185">Reference proteome</keyword>
<dbReference type="Pfam" id="PF12937">
    <property type="entry name" value="F-box-like"/>
    <property type="match status" value="1"/>
</dbReference>
<dbReference type="Pfam" id="PF19270">
    <property type="entry name" value="FBO_C"/>
    <property type="match status" value="1"/>
</dbReference>
<dbReference type="EMBL" id="LSRL02000094">
    <property type="protein sequence ID" value="TDG44785.1"/>
    <property type="molecule type" value="Genomic_DNA"/>
</dbReference>
<dbReference type="KEGG" id="dnv:108659169"/>
<dbReference type="PANTHER" id="PTHR12874:SF29">
    <property type="entry name" value="F-BOX ONLY PROTEIN 9"/>
    <property type="match status" value="1"/>
</dbReference>
<dbReference type="STRING" id="7232.A0A484BAJ1"/>
<dbReference type="CDD" id="cd22089">
    <property type="entry name" value="F-box_FBXO9"/>
    <property type="match status" value="1"/>
</dbReference>
<feature type="domain" description="F-box" evidence="3">
    <location>
        <begin position="167"/>
        <end position="218"/>
    </location>
</feature>
<gene>
    <name evidence="4" type="ORF">AWZ03_008759</name>
</gene>
<comment type="caution">
    <text evidence="4">The sequence shown here is derived from an EMBL/GenBank/DDBJ whole genome shotgun (WGS) entry which is preliminary data.</text>
</comment>
<keyword evidence="1" id="KW-0833">Ubl conjugation pathway</keyword>
<dbReference type="PROSITE" id="PS50181">
    <property type="entry name" value="FBOX"/>
    <property type="match status" value="1"/>
</dbReference>
<sequence length="434" mass="50569">MSEMSKPEDSSGYQSRELDEFRVNWQRELHGHAQTESSQANEQPPGIRDIEAQARAETLYRTAVELEQRGKVYDALAYYRKATQMVPDIEFKFYEQQKLMVDANKKYHNLPGDFAKQLDLTDAEAKDVEPIDGLYEKFLRDLCCEEIYGGKIVLNSRDSSVLTTGNRMHISDLPPEIIMNILRWVVSSQLDMRSLEQFSAVCKGFYVYGRDEELWRLACVKVWGHNVGTLDTKDGGECYESWRDMFIRRERVLFNGCYISKTTYLRMGENSFQDQFYRPLQLVEYYRYIRFLPDGKVLMMTSADEPAQGVNKLKQLYHARPDVLRGRYRLFGNTVTLILQKTQQLARTTTQRHRRGSVMPGDDDSSNTQYVIELRIMNSPKRRFAQLVWSNYTLVQQRNKVEQSSEFDLTAAKYPPLWFSAVKSYHLDADAPLS</sequence>
<dbReference type="OMA" id="QLVWSNY"/>
<dbReference type="Proteomes" id="UP000295192">
    <property type="component" value="Unassembled WGS sequence"/>
</dbReference>
<evidence type="ECO:0000313" key="5">
    <source>
        <dbReference type="Proteomes" id="UP000295192"/>
    </source>
</evidence>
<dbReference type="Gene3D" id="1.20.1280.50">
    <property type="match status" value="1"/>
</dbReference>
<dbReference type="GO" id="GO:0019005">
    <property type="term" value="C:SCF ubiquitin ligase complex"/>
    <property type="evidence" value="ECO:0007669"/>
    <property type="project" value="TreeGrafter"/>
</dbReference>
<proteinExistence type="predicted"/>
<dbReference type="GO" id="GO:0031146">
    <property type="term" value="P:SCF-dependent proteasomal ubiquitin-dependent protein catabolic process"/>
    <property type="evidence" value="ECO:0007669"/>
    <property type="project" value="TreeGrafter"/>
</dbReference>
<dbReference type="OrthoDB" id="2117972at2759"/>
<evidence type="ECO:0000313" key="4">
    <source>
        <dbReference type="EMBL" id="TDG44785.1"/>
    </source>
</evidence>
<dbReference type="InterPro" id="IPR045464">
    <property type="entry name" value="Hrt3/FBXO9_C"/>
</dbReference>
<evidence type="ECO:0000259" key="3">
    <source>
        <dbReference type="PROSITE" id="PS50181"/>
    </source>
</evidence>
<feature type="region of interest" description="Disordered" evidence="2">
    <location>
        <begin position="24"/>
        <end position="47"/>
    </location>
</feature>
<dbReference type="AlphaFoldDB" id="A0A484BAJ1"/>
<accession>A0A484BAJ1</accession>
<dbReference type="PANTHER" id="PTHR12874">
    <property type="entry name" value="F-BOX ONLY PROTEIN 48-RELATED"/>
    <property type="match status" value="1"/>
</dbReference>
<reference evidence="4 5" key="1">
    <citation type="journal article" date="2019" name="J. Hered.">
        <title>An Improved Genome Assembly for Drosophila navojoa, the Basal Species in the mojavensis Cluster.</title>
        <authorList>
            <person name="Vanderlinde T."/>
            <person name="Dupim E.G."/>
            <person name="Nazario-Yepiz N.O."/>
            <person name="Carvalho A.B."/>
        </authorList>
    </citation>
    <scope>NUCLEOTIDE SEQUENCE [LARGE SCALE GENOMIC DNA]</scope>
    <source>
        <strain evidence="4">Navoj_Jal97</strain>
        <tissue evidence="4">Whole organism</tissue>
    </source>
</reference>
<evidence type="ECO:0000256" key="1">
    <source>
        <dbReference type="ARBA" id="ARBA00022786"/>
    </source>
</evidence>
<organism evidence="4 5">
    <name type="scientific">Drosophila navojoa</name>
    <name type="common">Fruit fly</name>
    <dbReference type="NCBI Taxonomy" id="7232"/>
    <lineage>
        <taxon>Eukaryota</taxon>
        <taxon>Metazoa</taxon>
        <taxon>Ecdysozoa</taxon>
        <taxon>Arthropoda</taxon>
        <taxon>Hexapoda</taxon>
        <taxon>Insecta</taxon>
        <taxon>Pterygota</taxon>
        <taxon>Neoptera</taxon>
        <taxon>Endopterygota</taxon>
        <taxon>Diptera</taxon>
        <taxon>Brachycera</taxon>
        <taxon>Muscomorpha</taxon>
        <taxon>Ephydroidea</taxon>
        <taxon>Drosophilidae</taxon>
        <taxon>Drosophila</taxon>
    </lineage>
</organism>
<evidence type="ECO:0000256" key="2">
    <source>
        <dbReference type="SAM" id="MobiDB-lite"/>
    </source>
</evidence>
<feature type="compositionally biased region" description="Basic and acidic residues" evidence="2">
    <location>
        <begin position="24"/>
        <end position="33"/>
    </location>
</feature>
<dbReference type="SUPFAM" id="SSF81383">
    <property type="entry name" value="F-box domain"/>
    <property type="match status" value="1"/>
</dbReference>
<name>A0A484BAJ1_DRONA</name>
<dbReference type="InterPro" id="IPR001810">
    <property type="entry name" value="F-box_dom"/>
</dbReference>
<dbReference type="InterPro" id="IPR036047">
    <property type="entry name" value="F-box-like_dom_sf"/>
</dbReference>
<protein>
    <recommendedName>
        <fullName evidence="3">F-box domain-containing protein</fullName>
    </recommendedName>
</protein>
<dbReference type="GO" id="GO:0005737">
    <property type="term" value="C:cytoplasm"/>
    <property type="evidence" value="ECO:0007669"/>
    <property type="project" value="TreeGrafter"/>
</dbReference>